<evidence type="ECO:0000313" key="2">
    <source>
        <dbReference type="EMBL" id="AYF92248.1"/>
    </source>
</evidence>
<dbReference type="InterPro" id="IPR029058">
    <property type="entry name" value="AB_hydrolase_fold"/>
</dbReference>
<keyword evidence="3" id="KW-1185">Reference proteome</keyword>
<proteinExistence type="predicted"/>
<dbReference type="Proteomes" id="UP000272003">
    <property type="component" value="Chromosome"/>
</dbReference>
<dbReference type="RefSeq" id="WP_120784022.1">
    <property type="nucleotide sequence ID" value="NZ_CP032626.1"/>
</dbReference>
<feature type="transmembrane region" description="Helical" evidence="1">
    <location>
        <begin position="6"/>
        <end position="27"/>
    </location>
</feature>
<evidence type="ECO:0000313" key="3">
    <source>
        <dbReference type="Proteomes" id="UP000272003"/>
    </source>
</evidence>
<dbReference type="EMBL" id="CP032626">
    <property type="protein sequence ID" value="AYF92248.1"/>
    <property type="molecule type" value="Genomic_DNA"/>
</dbReference>
<keyword evidence="2" id="KW-0378">Hydrolase</keyword>
<dbReference type="GO" id="GO:0016787">
    <property type="term" value="F:hydrolase activity"/>
    <property type="evidence" value="ECO:0007669"/>
    <property type="project" value="UniProtKB-KW"/>
</dbReference>
<sequence length="295" mass="33578">MSKTARTNIILVIITIIVAFFAAFFAIRSDRLLSHKYMGVGHSANIPTLYVHGLGGSRRSTNHLATIASRDGGHRTLTVIVKKDGHIQYKGSLKPNVRKPIVQVIFQKRYTPVEQQVNWFHKVLLTLKHKYHVHSYNAVGHSTGAVTILETVSKYNHKHGHKIPRLRRFVSIAGPYDGILRLNDIANENYVNYKGQPVIYKPANKWFPAYSTLVKDAKHFPKGVSVLNIYGNSNRHTNSDGVVSVASAKSLKYLIYKRTRNYEEIPVYGYNGQHSRLHHNIFVDHIIARFIFDEN</sequence>
<dbReference type="AlphaFoldDB" id="A0A387ARJ2"/>
<keyword evidence="1" id="KW-0812">Transmembrane</keyword>
<evidence type="ECO:0000256" key="1">
    <source>
        <dbReference type="SAM" id="Phobius"/>
    </source>
</evidence>
<keyword evidence="1" id="KW-1133">Transmembrane helix</keyword>
<name>A0A387ARJ2_9LACO</name>
<reference evidence="2 3" key="1">
    <citation type="submission" date="2018-09" db="EMBL/GenBank/DDBJ databases">
        <title>Genome sequencing of strain BHWM-4.</title>
        <authorList>
            <person name="Heo J."/>
            <person name="Kim S.-J."/>
            <person name="Kwon S.-W."/>
        </authorList>
    </citation>
    <scope>NUCLEOTIDE SEQUENCE [LARGE SCALE GENOMIC DNA]</scope>
    <source>
        <strain evidence="2 3">BHWM-4</strain>
    </source>
</reference>
<gene>
    <name evidence="2" type="ORF">D7I45_01450</name>
</gene>
<dbReference type="Gene3D" id="3.40.50.1820">
    <property type="entry name" value="alpha/beta hydrolase"/>
    <property type="match status" value="1"/>
</dbReference>
<dbReference type="SUPFAM" id="SSF53474">
    <property type="entry name" value="alpha/beta-Hydrolases"/>
    <property type="match status" value="1"/>
</dbReference>
<keyword evidence="1" id="KW-0472">Membrane</keyword>
<organism evidence="2 3">
    <name type="scientific">Apilactobacillus bombintestini</name>
    <dbReference type="NCBI Taxonomy" id="2419772"/>
    <lineage>
        <taxon>Bacteria</taxon>
        <taxon>Bacillati</taxon>
        <taxon>Bacillota</taxon>
        <taxon>Bacilli</taxon>
        <taxon>Lactobacillales</taxon>
        <taxon>Lactobacillaceae</taxon>
        <taxon>Apilactobacillus</taxon>
    </lineage>
</organism>
<dbReference type="OrthoDB" id="503948at2"/>
<protein>
    <submittedName>
        <fullName evidence="2">Alpha/beta hydrolase</fullName>
    </submittedName>
</protein>
<dbReference type="KEGG" id="abom:D7I45_01450"/>
<accession>A0A387ARJ2</accession>
<dbReference type="Pfam" id="PF06028">
    <property type="entry name" value="DUF915"/>
    <property type="match status" value="1"/>
</dbReference>
<dbReference type="InterPro" id="IPR010315">
    <property type="entry name" value="DUF915_hydro-like"/>
</dbReference>